<evidence type="ECO:0000313" key="3">
    <source>
        <dbReference type="Proteomes" id="UP000012073"/>
    </source>
</evidence>
<proteinExistence type="predicted"/>
<name>R7Q4A4_CHOCR</name>
<protein>
    <submittedName>
        <fullName evidence="2">Uncharacterized protein</fullName>
    </submittedName>
</protein>
<accession>R7Q4A4</accession>
<dbReference type="EMBL" id="HG001545">
    <property type="protein sequence ID" value="CDF32703.1"/>
    <property type="molecule type" value="Genomic_DNA"/>
</dbReference>
<reference evidence="3" key="1">
    <citation type="journal article" date="2013" name="Proc. Natl. Acad. Sci. U.S.A.">
        <title>Genome structure and metabolic features in the red seaweed Chondrus crispus shed light on evolution of the Archaeplastida.</title>
        <authorList>
            <person name="Collen J."/>
            <person name="Porcel B."/>
            <person name="Carre W."/>
            <person name="Ball S.G."/>
            <person name="Chaparro C."/>
            <person name="Tonon T."/>
            <person name="Barbeyron T."/>
            <person name="Michel G."/>
            <person name="Noel B."/>
            <person name="Valentin K."/>
            <person name="Elias M."/>
            <person name="Artiguenave F."/>
            <person name="Arun A."/>
            <person name="Aury J.M."/>
            <person name="Barbosa-Neto J.F."/>
            <person name="Bothwell J.H."/>
            <person name="Bouget F.Y."/>
            <person name="Brillet L."/>
            <person name="Cabello-Hurtado F."/>
            <person name="Capella-Gutierrez S."/>
            <person name="Charrier B."/>
            <person name="Cladiere L."/>
            <person name="Cock J.M."/>
            <person name="Coelho S.M."/>
            <person name="Colleoni C."/>
            <person name="Czjzek M."/>
            <person name="Da Silva C."/>
            <person name="Delage L."/>
            <person name="Denoeud F."/>
            <person name="Deschamps P."/>
            <person name="Dittami S.M."/>
            <person name="Gabaldon T."/>
            <person name="Gachon C.M."/>
            <person name="Groisillier A."/>
            <person name="Herve C."/>
            <person name="Jabbari K."/>
            <person name="Katinka M."/>
            <person name="Kloareg B."/>
            <person name="Kowalczyk N."/>
            <person name="Labadie K."/>
            <person name="Leblanc C."/>
            <person name="Lopez P.J."/>
            <person name="McLachlan D.H."/>
            <person name="Meslet-Cladiere L."/>
            <person name="Moustafa A."/>
            <person name="Nehr Z."/>
            <person name="Nyvall Collen P."/>
            <person name="Panaud O."/>
            <person name="Partensky F."/>
            <person name="Poulain J."/>
            <person name="Rensing S.A."/>
            <person name="Rousvoal S."/>
            <person name="Samson G."/>
            <person name="Symeonidi A."/>
            <person name="Weissenbach J."/>
            <person name="Zambounis A."/>
            <person name="Wincker P."/>
            <person name="Boyen C."/>
        </authorList>
    </citation>
    <scope>NUCLEOTIDE SEQUENCE [LARGE SCALE GENOMIC DNA]</scope>
    <source>
        <strain evidence="3">cv. Stackhouse</strain>
    </source>
</reference>
<sequence>MTSCSSRLCFLSAAFFFRSTLLARFSTSSRALRFFRSLFFSSLFFSSFLLCASG</sequence>
<dbReference type="KEGG" id="ccp:CHC_T00001575001"/>
<keyword evidence="3" id="KW-1185">Reference proteome</keyword>
<keyword evidence="1" id="KW-1133">Transmembrane helix</keyword>
<feature type="transmembrane region" description="Helical" evidence="1">
    <location>
        <begin position="34"/>
        <end position="52"/>
    </location>
</feature>
<keyword evidence="1" id="KW-0812">Transmembrane</keyword>
<dbReference type="AlphaFoldDB" id="R7Q4A4"/>
<dbReference type="Gramene" id="CDF32703">
    <property type="protein sequence ID" value="CDF32703"/>
    <property type="gene ID" value="CHC_T00001575001"/>
</dbReference>
<dbReference type="Proteomes" id="UP000012073">
    <property type="component" value="Unassembled WGS sequence"/>
</dbReference>
<gene>
    <name evidence="2" type="ORF">CHC_T00001575001</name>
</gene>
<dbReference type="RefSeq" id="XP_005712474.1">
    <property type="nucleotide sequence ID" value="XM_005712417.1"/>
</dbReference>
<keyword evidence="1" id="KW-0472">Membrane</keyword>
<evidence type="ECO:0000313" key="2">
    <source>
        <dbReference type="EMBL" id="CDF32703.1"/>
    </source>
</evidence>
<organism evidence="2 3">
    <name type="scientific">Chondrus crispus</name>
    <name type="common">Carrageen Irish moss</name>
    <name type="synonym">Polymorpha crispa</name>
    <dbReference type="NCBI Taxonomy" id="2769"/>
    <lineage>
        <taxon>Eukaryota</taxon>
        <taxon>Rhodophyta</taxon>
        <taxon>Florideophyceae</taxon>
        <taxon>Rhodymeniophycidae</taxon>
        <taxon>Gigartinales</taxon>
        <taxon>Gigartinaceae</taxon>
        <taxon>Chondrus</taxon>
    </lineage>
</organism>
<evidence type="ECO:0000256" key="1">
    <source>
        <dbReference type="SAM" id="Phobius"/>
    </source>
</evidence>
<dbReference type="GeneID" id="17320190"/>